<evidence type="ECO:0000313" key="2">
    <source>
        <dbReference type="EMBL" id="MBC5648156.1"/>
    </source>
</evidence>
<dbReference type="PROSITE" id="PS51459">
    <property type="entry name" value="FIDO"/>
    <property type="match status" value="1"/>
</dbReference>
<dbReference type="Proteomes" id="UP000606889">
    <property type="component" value="Unassembled WGS sequence"/>
</dbReference>
<dbReference type="InterPro" id="IPR040198">
    <property type="entry name" value="Fido_containing"/>
</dbReference>
<dbReference type="PANTHER" id="PTHR13504:SF38">
    <property type="entry name" value="FIDO DOMAIN-CONTAINING PROTEIN"/>
    <property type="match status" value="1"/>
</dbReference>
<organism evidence="2 3">
    <name type="scientific">Christensenella tenuis</name>
    <dbReference type="NCBI Taxonomy" id="2763033"/>
    <lineage>
        <taxon>Bacteria</taxon>
        <taxon>Bacillati</taxon>
        <taxon>Bacillota</taxon>
        <taxon>Clostridia</taxon>
        <taxon>Christensenellales</taxon>
        <taxon>Christensenellaceae</taxon>
        <taxon>Christensenella</taxon>
    </lineage>
</organism>
<gene>
    <name evidence="2" type="ORF">H8S18_07375</name>
</gene>
<reference evidence="2 3" key="1">
    <citation type="submission" date="2020-08" db="EMBL/GenBank/DDBJ databases">
        <title>Genome public.</title>
        <authorList>
            <person name="Liu C."/>
            <person name="Sun Q."/>
        </authorList>
    </citation>
    <scope>NUCLEOTIDE SEQUENCE [LARGE SCALE GENOMIC DNA]</scope>
    <source>
        <strain evidence="2 3">NSJ-35</strain>
    </source>
</reference>
<dbReference type="EMBL" id="JACOON010000003">
    <property type="protein sequence ID" value="MBC5648156.1"/>
    <property type="molecule type" value="Genomic_DNA"/>
</dbReference>
<dbReference type="SUPFAM" id="SSF140931">
    <property type="entry name" value="Fic-like"/>
    <property type="match status" value="1"/>
</dbReference>
<keyword evidence="3" id="KW-1185">Reference proteome</keyword>
<accession>A0ABR7EFJ2</accession>
<comment type="caution">
    <text evidence="2">The sequence shown here is derived from an EMBL/GenBank/DDBJ whole genome shotgun (WGS) entry which is preliminary data.</text>
</comment>
<evidence type="ECO:0000313" key="3">
    <source>
        <dbReference type="Proteomes" id="UP000606889"/>
    </source>
</evidence>
<dbReference type="Gene3D" id="1.10.3290.10">
    <property type="entry name" value="Fido-like domain"/>
    <property type="match status" value="1"/>
</dbReference>
<name>A0ABR7EFJ2_9FIRM</name>
<dbReference type="PANTHER" id="PTHR13504">
    <property type="entry name" value="FIDO DOMAIN-CONTAINING PROTEIN DDB_G0283145"/>
    <property type="match status" value="1"/>
</dbReference>
<evidence type="ECO:0000259" key="1">
    <source>
        <dbReference type="PROSITE" id="PS51459"/>
    </source>
</evidence>
<dbReference type="InterPro" id="IPR036597">
    <property type="entry name" value="Fido-like_dom_sf"/>
</dbReference>
<dbReference type="InterPro" id="IPR003812">
    <property type="entry name" value="Fido"/>
</dbReference>
<dbReference type="RefSeq" id="WP_186857669.1">
    <property type="nucleotide sequence ID" value="NZ_JACOON010000003.1"/>
</dbReference>
<proteinExistence type="predicted"/>
<feature type="domain" description="Fido" evidence="1">
    <location>
        <begin position="97"/>
        <end position="232"/>
    </location>
</feature>
<protein>
    <submittedName>
        <fullName evidence="2">Fic family protein</fullName>
    </submittedName>
</protein>
<dbReference type="Pfam" id="PF02661">
    <property type="entry name" value="Fic"/>
    <property type="match status" value="1"/>
</dbReference>
<sequence>MAIINDIKKKLAETRERLDSMQCFKKDLLVWNAFYEGFQYRFCWSSNSIEGNTLSLDETIAVVDYDEVAAGHKFAEFQEAKNLFRAIKEMSPRGFAISEEWIKKLNGIICGTYGEYRQENIFVGNPARAVYYPPKYQAVPELMQEYLKKICGFKSTDFSEIVEHAAEYHIEFERIHPFADGNGRTGRILLNQMLMNHGILPAAISHKSKYRQAFREYDTKRDKSLMIYLICEALQESANLLKELGMKKQQDRADIEAESRETER</sequence>